<keyword evidence="2" id="KW-1185">Reference proteome</keyword>
<dbReference type="EnsemblPlants" id="AET5Gv20468000.5">
    <property type="protein sequence ID" value="AET5Gv20468000.5"/>
    <property type="gene ID" value="AET5Gv20468000"/>
</dbReference>
<dbReference type="Proteomes" id="UP000015105">
    <property type="component" value="Chromosome 5D"/>
</dbReference>
<dbReference type="EnsemblPlants" id="AET5Gv20468000.1">
    <property type="protein sequence ID" value="AET5Gv20468000.1"/>
    <property type="gene ID" value="AET5Gv20468000"/>
</dbReference>
<dbReference type="Gramene" id="AET5Gv20468000.6">
    <property type="protein sequence ID" value="AET5Gv20468000.6"/>
    <property type="gene ID" value="AET5Gv20468000"/>
</dbReference>
<reference evidence="1" key="3">
    <citation type="journal article" date="2017" name="Nature">
        <title>Genome sequence of the progenitor of the wheat D genome Aegilops tauschii.</title>
        <authorList>
            <person name="Luo M.C."/>
            <person name="Gu Y.Q."/>
            <person name="Puiu D."/>
            <person name="Wang H."/>
            <person name="Twardziok S.O."/>
            <person name="Deal K.R."/>
            <person name="Huo N."/>
            <person name="Zhu T."/>
            <person name="Wang L."/>
            <person name="Wang Y."/>
            <person name="McGuire P.E."/>
            <person name="Liu S."/>
            <person name="Long H."/>
            <person name="Ramasamy R.K."/>
            <person name="Rodriguez J.C."/>
            <person name="Van S.L."/>
            <person name="Yuan L."/>
            <person name="Wang Z."/>
            <person name="Xia Z."/>
            <person name="Xiao L."/>
            <person name="Anderson O.D."/>
            <person name="Ouyang S."/>
            <person name="Liang Y."/>
            <person name="Zimin A.V."/>
            <person name="Pertea G."/>
            <person name="Qi P."/>
            <person name="Bennetzen J.L."/>
            <person name="Dai X."/>
            <person name="Dawson M.W."/>
            <person name="Muller H.G."/>
            <person name="Kugler K."/>
            <person name="Rivarola-Duarte L."/>
            <person name="Spannagl M."/>
            <person name="Mayer K.F.X."/>
            <person name="Lu F.H."/>
            <person name="Bevan M.W."/>
            <person name="Leroy P."/>
            <person name="Li P."/>
            <person name="You F.M."/>
            <person name="Sun Q."/>
            <person name="Liu Z."/>
            <person name="Lyons E."/>
            <person name="Wicker T."/>
            <person name="Salzberg S.L."/>
            <person name="Devos K.M."/>
            <person name="Dvorak J."/>
        </authorList>
    </citation>
    <scope>NUCLEOTIDE SEQUENCE [LARGE SCALE GENOMIC DNA]</scope>
    <source>
        <strain evidence="1">cv. AL8/78</strain>
    </source>
</reference>
<proteinExistence type="predicted"/>
<dbReference type="EnsemblPlants" id="AET5Gv20468000.6">
    <property type="protein sequence ID" value="AET5Gv20468000.6"/>
    <property type="gene ID" value="AET5Gv20468000"/>
</dbReference>
<reference evidence="2" key="1">
    <citation type="journal article" date="2014" name="Science">
        <title>Ancient hybridizations among the ancestral genomes of bread wheat.</title>
        <authorList>
            <consortium name="International Wheat Genome Sequencing Consortium,"/>
            <person name="Marcussen T."/>
            <person name="Sandve S.R."/>
            <person name="Heier L."/>
            <person name="Spannagl M."/>
            <person name="Pfeifer M."/>
            <person name="Jakobsen K.S."/>
            <person name="Wulff B.B."/>
            <person name="Steuernagel B."/>
            <person name="Mayer K.F."/>
            <person name="Olsen O.A."/>
        </authorList>
    </citation>
    <scope>NUCLEOTIDE SEQUENCE [LARGE SCALE GENOMIC DNA]</scope>
    <source>
        <strain evidence="2">cv. AL8/78</strain>
    </source>
</reference>
<evidence type="ECO:0000313" key="1">
    <source>
        <dbReference type="EnsemblPlants" id="AET5Gv20468000.6"/>
    </source>
</evidence>
<reference evidence="2" key="2">
    <citation type="journal article" date="2017" name="Nat. Plants">
        <title>The Aegilops tauschii genome reveals multiple impacts of transposons.</title>
        <authorList>
            <person name="Zhao G."/>
            <person name="Zou C."/>
            <person name="Li K."/>
            <person name="Wang K."/>
            <person name="Li T."/>
            <person name="Gao L."/>
            <person name="Zhang X."/>
            <person name="Wang H."/>
            <person name="Yang Z."/>
            <person name="Liu X."/>
            <person name="Jiang W."/>
            <person name="Mao L."/>
            <person name="Kong X."/>
            <person name="Jiao Y."/>
            <person name="Jia J."/>
        </authorList>
    </citation>
    <scope>NUCLEOTIDE SEQUENCE [LARGE SCALE GENOMIC DNA]</scope>
    <source>
        <strain evidence="2">cv. AL8/78</strain>
    </source>
</reference>
<dbReference type="Gramene" id="AET5Gv20468000.5">
    <property type="protein sequence ID" value="AET5Gv20468000.5"/>
    <property type="gene ID" value="AET5Gv20468000"/>
</dbReference>
<reference evidence="1" key="4">
    <citation type="submission" date="2019-03" db="UniProtKB">
        <authorList>
            <consortium name="EnsemblPlants"/>
        </authorList>
    </citation>
    <scope>IDENTIFICATION</scope>
</reference>
<name>A0A453KNJ7_AEGTS</name>
<reference evidence="1" key="5">
    <citation type="journal article" date="2021" name="G3 (Bethesda)">
        <title>Aegilops tauschii genome assembly Aet v5.0 features greater sequence contiguity and improved annotation.</title>
        <authorList>
            <person name="Wang L."/>
            <person name="Zhu T."/>
            <person name="Rodriguez J.C."/>
            <person name="Deal K.R."/>
            <person name="Dubcovsky J."/>
            <person name="McGuire P.E."/>
            <person name="Lux T."/>
            <person name="Spannagl M."/>
            <person name="Mayer K.F.X."/>
            <person name="Baldrich P."/>
            <person name="Meyers B.C."/>
            <person name="Huo N."/>
            <person name="Gu Y.Q."/>
            <person name="Zhou H."/>
            <person name="Devos K.M."/>
            <person name="Bennetzen J.L."/>
            <person name="Unver T."/>
            <person name="Budak H."/>
            <person name="Gulick P.J."/>
            <person name="Galiba G."/>
            <person name="Kalapos B."/>
            <person name="Nelson D.R."/>
            <person name="Li P."/>
            <person name="You F.M."/>
            <person name="Luo M.C."/>
            <person name="Dvorak J."/>
        </authorList>
    </citation>
    <scope>NUCLEOTIDE SEQUENCE [LARGE SCALE GENOMIC DNA]</scope>
    <source>
        <strain evidence="1">cv. AL8/78</strain>
    </source>
</reference>
<organism evidence="1 2">
    <name type="scientific">Aegilops tauschii subsp. strangulata</name>
    <name type="common">Goatgrass</name>
    <dbReference type="NCBI Taxonomy" id="200361"/>
    <lineage>
        <taxon>Eukaryota</taxon>
        <taxon>Viridiplantae</taxon>
        <taxon>Streptophyta</taxon>
        <taxon>Embryophyta</taxon>
        <taxon>Tracheophyta</taxon>
        <taxon>Spermatophyta</taxon>
        <taxon>Magnoliopsida</taxon>
        <taxon>Liliopsida</taxon>
        <taxon>Poales</taxon>
        <taxon>Poaceae</taxon>
        <taxon>BOP clade</taxon>
        <taxon>Pooideae</taxon>
        <taxon>Triticodae</taxon>
        <taxon>Triticeae</taxon>
        <taxon>Triticinae</taxon>
        <taxon>Aegilops</taxon>
    </lineage>
</organism>
<protein>
    <submittedName>
        <fullName evidence="1">Uncharacterized protein</fullName>
    </submittedName>
</protein>
<evidence type="ECO:0000313" key="2">
    <source>
        <dbReference type="Proteomes" id="UP000015105"/>
    </source>
</evidence>
<sequence>MVCSPIASGGRGIQDMQQFSRALWKNPERPWVGSELPCVVTNRALFNAATMVTIGDSTTASFGDCSWMGSATLRIAFPLLLKHSRRKKQKRKRCPCWRHLDQ</sequence>
<accession>A0A453KNJ7</accession>
<dbReference type="AlphaFoldDB" id="A0A453KNJ7"/>
<dbReference type="Gramene" id="AET5Gv20468000.1">
    <property type="protein sequence ID" value="AET5Gv20468000.1"/>
    <property type="gene ID" value="AET5Gv20468000"/>
</dbReference>